<reference evidence="1 2" key="1">
    <citation type="submission" date="2019-08" db="EMBL/GenBank/DDBJ databases">
        <title>Deep-cultivation of Planctomycetes and their phenomic and genomic characterization uncovers novel biology.</title>
        <authorList>
            <person name="Wiegand S."/>
            <person name="Jogler M."/>
            <person name="Boedeker C."/>
            <person name="Pinto D."/>
            <person name="Vollmers J."/>
            <person name="Rivas-Marin E."/>
            <person name="Kohn T."/>
            <person name="Peeters S.H."/>
            <person name="Heuer A."/>
            <person name="Rast P."/>
            <person name="Oberbeckmann S."/>
            <person name="Bunk B."/>
            <person name="Jeske O."/>
            <person name="Meyerdierks A."/>
            <person name="Storesund J.E."/>
            <person name="Kallscheuer N."/>
            <person name="Luecker S."/>
            <person name="Lage O.M."/>
            <person name="Pohl T."/>
            <person name="Merkel B.J."/>
            <person name="Hornburger P."/>
            <person name="Mueller R.-W."/>
            <person name="Bruemmer F."/>
            <person name="Labrenz M."/>
            <person name="Spormann A.M."/>
            <person name="Op den Camp H."/>
            <person name="Overmann J."/>
            <person name="Amann R."/>
            <person name="Jetten M.S.M."/>
            <person name="Mascher T."/>
            <person name="Medema M.H."/>
            <person name="Devos D.P."/>
            <person name="Kaster A.-K."/>
            <person name="Ovreas L."/>
            <person name="Rohde M."/>
            <person name="Galperin M.Y."/>
            <person name="Jogler C."/>
        </authorList>
    </citation>
    <scope>NUCLEOTIDE SEQUENCE [LARGE SCALE GENOMIC DNA]</scope>
    <source>
        <strain evidence="1 2">FC18</strain>
    </source>
</reference>
<dbReference type="Proteomes" id="UP000322214">
    <property type="component" value="Chromosome"/>
</dbReference>
<name>A0A5B9PD69_9BACT</name>
<evidence type="ECO:0000313" key="2">
    <source>
        <dbReference type="Proteomes" id="UP000322214"/>
    </source>
</evidence>
<organism evidence="1 2">
    <name type="scientific">Mariniblastus fucicola</name>
    <dbReference type="NCBI Taxonomy" id="980251"/>
    <lineage>
        <taxon>Bacteria</taxon>
        <taxon>Pseudomonadati</taxon>
        <taxon>Planctomycetota</taxon>
        <taxon>Planctomycetia</taxon>
        <taxon>Pirellulales</taxon>
        <taxon>Pirellulaceae</taxon>
        <taxon>Mariniblastus</taxon>
    </lineage>
</organism>
<dbReference type="EMBL" id="CP042912">
    <property type="protein sequence ID" value="QEG22516.1"/>
    <property type="molecule type" value="Genomic_DNA"/>
</dbReference>
<dbReference type="OrthoDB" id="9181047at2"/>
<dbReference type="InterPro" id="IPR034660">
    <property type="entry name" value="DinB/YfiT-like"/>
</dbReference>
<dbReference type="Gene3D" id="1.20.120.450">
    <property type="entry name" value="dinb family like domain"/>
    <property type="match status" value="1"/>
</dbReference>
<proteinExistence type="predicted"/>
<dbReference type="KEGG" id="mff:MFFC18_23970"/>
<evidence type="ECO:0008006" key="3">
    <source>
        <dbReference type="Google" id="ProtNLM"/>
    </source>
</evidence>
<gene>
    <name evidence="1" type="ORF">MFFC18_23970</name>
</gene>
<evidence type="ECO:0000313" key="1">
    <source>
        <dbReference type="EMBL" id="QEG22516.1"/>
    </source>
</evidence>
<dbReference type="AlphaFoldDB" id="A0A5B9PD69"/>
<keyword evidence="2" id="KW-1185">Reference proteome</keyword>
<protein>
    <recommendedName>
        <fullName evidence="3">DinB superfamily protein</fullName>
    </recommendedName>
</protein>
<accession>A0A5B9PD69</accession>
<sequence>MPEDFSGFENVWLRSSFEAHCLTGSYSRNTRRFENQVGLLVDTLNDCDYDLLGRQPKIPRLMGMRHASREWTVFMVVEHLCLHTDYLFRAMQALLIGDETRALVPNYRYLVPEDVGADCIDRFQDSAWQYIGFANNLAESGRYKESTGSIRHDLFGRLGLKRLHALSSFHIKIHRRQVQKVLATEGVV</sequence>
<dbReference type="RefSeq" id="WP_075086468.1">
    <property type="nucleotide sequence ID" value="NZ_CP042912.1"/>
</dbReference>